<evidence type="ECO:0000313" key="1">
    <source>
        <dbReference type="EMBL" id="OEJ87265.1"/>
    </source>
</evidence>
<dbReference type="OrthoDB" id="3971755at2759"/>
<protein>
    <submittedName>
        <fullName evidence="1">Uncharacterized protein</fullName>
    </submittedName>
</protein>
<evidence type="ECO:0000313" key="2">
    <source>
        <dbReference type="Proteomes" id="UP000095358"/>
    </source>
</evidence>
<organism evidence="1 2">
    <name type="scientific">Hanseniaspora uvarum</name>
    <name type="common">Yeast</name>
    <name type="synonym">Kloeckera apiculata</name>
    <dbReference type="NCBI Taxonomy" id="29833"/>
    <lineage>
        <taxon>Eukaryota</taxon>
        <taxon>Fungi</taxon>
        <taxon>Dikarya</taxon>
        <taxon>Ascomycota</taxon>
        <taxon>Saccharomycotina</taxon>
        <taxon>Saccharomycetes</taxon>
        <taxon>Saccharomycodales</taxon>
        <taxon>Saccharomycodaceae</taxon>
        <taxon>Hanseniaspora</taxon>
    </lineage>
</organism>
<keyword evidence="2" id="KW-1185">Reference proteome</keyword>
<dbReference type="Proteomes" id="UP000095358">
    <property type="component" value="Unassembled WGS sequence"/>
</dbReference>
<dbReference type="VEuPathDB" id="FungiDB:AWRI3580_g2521"/>
<dbReference type="EMBL" id="LPNN01000005">
    <property type="protein sequence ID" value="OEJ87265.1"/>
    <property type="molecule type" value="Genomic_DNA"/>
</dbReference>
<name>A0A1E5RK55_HANUV</name>
<comment type="caution">
    <text evidence="1">The sequence shown here is derived from an EMBL/GenBank/DDBJ whole genome shotgun (WGS) entry which is preliminary data.</text>
</comment>
<dbReference type="AlphaFoldDB" id="A0A1E5RK55"/>
<sequence length="647" mass="76172">MTLAEDADIGILDLELYNLKHRDCNDLSQIQQFLTDIQDQLEELIVNQRKRVIIFKGIEPYTQTNKQKFKSSIDTFNKQNFEKERQKESKKNLNINFNSKNDFQKDSNINYEKTLFVKLLESLKTNEISEFQKSLAYLHESDILTNGHCEIYNNKSWNINARKLTSVNIIDDIELRLFYILSNFLSPMMKDEAKHNEGFMQLLKFKNKSDNKKIHSLIFPSFSDKITNNAPIESFHCMRINEFTTKIGCNEPLSNPHFIHALRSRSSSIPFLYPDVIPQNNHFVCFINLNDLEFDQSVRNVYSQVGYYEKKNLEKVSEDVFVYDLQYNLRMWEYFNDFKTLKSIINVYTGKNTNNDVHKTVVNNYIMEKLCKFFQNMDSWILMKMLNGKVDSKKSIHLKIKEKDGFKFFAAKFLAFIDFKDKTFYNFTKNEHNYVEITLFNNNVSQFSNPDRKKVALTNKLNDSLKDNINYMIDIVDIILKVTANNTSGLTPVIKNLNVRTPDSKNKVSKPLTPKTKLYKAQEEKRINAIKKNIFEVDILNHEELLNVVKENKKIADLAEPTEEQLKKLDEFKLRQIKKIFANYDCGNGLGVDVIMSHDRLYGVLCDSNKIMNHLDIDEYEKLLNQLIEKKEILQFEISKERFYRLK</sequence>
<accession>A0A1E5RK55</accession>
<reference evidence="2" key="1">
    <citation type="journal article" date="2016" name="Genome Announc.">
        <title>Genome sequences of three species of Hanseniaspora isolated from spontaneous wine fermentations.</title>
        <authorList>
            <person name="Sternes P.R."/>
            <person name="Lee D."/>
            <person name="Kutyna D.R."/>
            <person name="Borneman A.R."/>
        </authorList>
    </citation>
    <scope>NUCLEOTIDE SEQUENCE [LARGE SCALE GENOMIC DNA]</scope>
    <source>
        <strain evidence="2">AWRI3580</strain>
    </source>
</reference>
<proteinExistence type="predicted"/>
<gene>
    <name evidence="1" type="ORF">AWRI3580_g2521</name>
</gene>